<sequence>MSGSNLVSVVGVLPVTDYAKGVKWYQKWIGRAPDVEPMEGIAEWQLAENAWIQVSADPESAGHTTVVVGVKDIDAQRSECAAVDVAVGDVRDYGFIKVAEAVDPAGNKIMFVQEVRRASRLLKSDDG</sequence>
<keyword evidence="2" id="KW-1185">Reference proteome</keyword>
<evidence type="ECO:0000313" key="2">
    <source>
        <dbReference type="Proteomes" id="UP001566331"/>
    </source>
</evidence>
<evidence type="ECO:0000313" key="1">
    <source>
        <dbReference type="EMBL" id="MEZ0476095.1"/>
    </source>
</evidence>
<dbReference type="Gene3D" id="3.10.180.10">
    <property type="entry name" value="2,3-Dihydroxybiphenyl 1,2-Dioxygenase, domain 1"/>
    <property type="match status" value="1"/>
</dbReference>
<dbReference type="EMBL" id="JBFWIC010000026">
    <property type="protein sequence ID" value="MEZ0476095.1"/>
    <property type="molecule type" value="Genomic_DNA"/>
</dbReference>
<protein>
    <submittedName>
        <fullName evidence="1">VOC family protein</fullName>
    </submittedName>
</protein>
<name>A0ABV4HTM8_9GAMM</name>
<dbReference type="SUPFAM" id="SSF54593">
    <property type="entry name" value="Glyoxalase/Bleomycin resistance protein/Dihydroxybiphenyl dioxygenase"/>
    <property type="match status" value="1"/>
</dbReference>
<comment type="caution">
    <text evidence="1">The sequence shown here is derived from an EMBL/GenBank/DDBJ whole genome shotgun (WGS) entry which is preliminary data.</text>
</comment>
<accession>A0ABV4HTM8</accession>
<dbReference type="Proteomes" id="UP001566331">
    <property type="component" value="Unassembled WGS sequence"/>
</dbReference>
<proteinExistence type="predicted"/>
<gene>
    <name evidence="1" type="ORF">AB6713_15960</name>
</gene>
<organism evidence="1 2">
    <name type="scientific">Luteimonas salinilitoris</name>
    <dbReference type="NCBI Taxonomy" id="3237697"/>
    <lineage>
        <taxon>Bacteria</taxon>
        <taxon>Pseudomonadati</taxon>
        <taxon>Pseudomonadota</taxon>
        <taxon>Gammaproteobacteria</taxon>
        <taxon>Lysobacterales</taxon>
        <taxon>Lysobacteraceae</taxon>
        <taxon>Luteimonas</taxon>
    </lineage>
</organism>
<dbReference type="InterPro" id="IPR029068">
    <property type="entry name" value="Glyas_Bleomycin-R_OHBP_Dase"/>
</dbReference>
<reference evidence="1 2" key="1">
    <citation type="submission" date="2024-07" db="EMBL/GenBank/DDBJ databases">
        <title>Luteimonas salilacus sp. nov., isolated from the shore soil of Salt Lake in Tibet of China.</title>
        <authorList>
            <person name="Zhang X."/>
            <person name="Li A."/>
        </authorList>
    </citation>
    <scope>NUCLEOTIDE SEQUENCE [LARGE SCALE GENOMIC DNA]</scope>
    <source>
        <strain evidence="1 2">B3-2-R+30</strain>
    </source>
</reference>
<dbReference type="RefSeq" id="WP_370564404.1">
    <property type="nucleotide sequence ID" value="NZ_JBFWIB010000008.1"/>
</dbReference>